<keyword evidence="3" id="KW-1185">Reference proteome</keyword>
<organism evidence="2 3">
    <name type="scientific">Marinicrinis sediminis</name>
    <dbReference type="NCBI Taxonomy" id="1652465"/>
    <lineage>
        <taxon>Bacteria</taxon>
        <taxon>Bacillati</taxon>
        <taxon>Bacillota</taxon>
        <taxon>Bacilli</taxon>
        <taxon>Bacillales</taxon>
        <taxon>Paenibacillaceae</taxon>
    </lineage>
</organism>
<dbReference type="RefSeq" id="WP_379930942.1">
    <property type="nucleotide sequence ID" value="NZ_JBHUMM010000043.1"/>
</dbReference>
<sequence length="275" mass="31121">MMKKFFLTPGLIFILVLSTVFPVSAHESPDTTEENYLGISEESILAENLRFRKDFGLDSDKTKVINTIKEKPKNNSFKQFGAYLTDLELEELDTRFKKEKQAIPKIKAKLKPELSWLYVDQPNGGIINIGIKDLSKLNEQEKKEIYNDYIENKVLFKKAKFTEEELNQAHLDIINNLSAVEEEGIKINSISVDIPNEALDIGIYPNTKGSQKTLNKMFSSVPLKFFEQQIDNIDDSSRTSYHRPLQGGLAINTSATSFVKCTASFTALMGLVIIL</sequence>
<dbReference type="EMBL" id="JBHUMM010000043">
    <property type="protein sequence ID" value="MFD2673375.1"/>
    <property type="molecule type" value="Genomic_DNA"/>
</dbReference>
<evidence type="ECO:0000313" key="3">
    <source>
        <dbReference type="Proteomes" id="UP001597497"/>
    </source>
</evidence>
<protein>
    <submittedName>
        <fullName evidence="2">Uncharacterized protein</fullName>
    </submittedName>
</protein>
<proteinExistence type="predicted"/>
<evidence type="ECO:0000313" key="2">
    <source>
        <dbReference type="EMBL" id="MFD2673375.1"/>
    </source>
</evidence>
<accession>A0ABW5RE79</accession>
<gene>
    <name evidence="2" type="ORF">ACFSUC_17510</name>
</gene>
<dbReference type="Proteomes" id="UP001597497">
    <property type="component" value="Unassembled WGS sequence"/>
</dbReference>
<feature type="chain" id="PRO_5046165967" evidence="1">
    <location>
        <begin position="26"/>
        <end position="275"/>
    </location>
</feature>
<reference evidence="3" key="1">
    <citation type="journal article" date="2019" name="Int. J. Syst. Evol. Microbiol.">
        <title>The Global Catalogue of Microorganisms (GCM) 10K type strain sequencing project: providing services to taxonomists for standard genome sequencing and annotation.</title>
        <authorList>
            <consortium name="The Broad Institute Genomics Platform"/>
            <consortium name="The Broad Institute Genome Sequencing Center for Infectious Disease"/>
            <person name="Wu L."/>
            <person name="Ma J."/>
        </authorList>
    </citation>
    <scope>NUCLEOTIDE SEQUENCE [LARGE SCALE GENOMIC DNA]</scope>
    <source>
        <strain evidence="3">KCTC 33676</strain>
    </source>
</reference>
<feature type="signal peptide" evidence="1">
    <location>
        <begin position="1"/>
        <end position="25"/>
    </location>
</feature>
<evidence type="ECO:0000256" key="1">
    <source>
        <dbReference type="SAM" id="SignalP"/>
    </source>
</evidence>
<comment type="caution">
    <text evidence="2">The sequence shown here is derived from an EMBL/GenBank/DDBJ whole genome shotgun (WGS) entry which is preliminary data.</text>
</comment>
<name>A0ABW5RE79_9BACL</name>
<keyword evidence="1" id="KW-0732">Signal</keyword>